<name>A0ABU5ZTG5_9FLAO</name>
<evidence type="ECO:0000313" key="2">
    <source>
        <dbReference type="Proteomes" id="UP001327027"/>
    </source>
</evidence>
<reference evidence="1 2" key="1">
    <citation type="journal article" date="2013" name="Int. J. Syst. Evol. Microbiol.">
        <title>Aquimarina gracilis sp. nov., isolated from the gut microflora of a mussel, Mytilus coruscus, and emended description of Aquimarina spongiae.</title>
        <authorList>
            <person name="Park S.C."/>
            <person name="Choe H.N."/>
            <person name="Baik K.S."/>
            <person name="Seong C.N."/>
        </authorList>
    </citation>
    <scope>NUCLEOTIDE SEQUENCE [LARGE SCALE GENOMIC DNA]</scope>
    <source>
        <strain evidence="1 2">PSC32</strain>
    </source>
</reference>
<accession>A0ABU5ZTG5</accession>
<proteinExistence type="predicted"/>
<gene>
    <name evidence="1" type="ORF">U6A24_07805</name>
</gene>
<protein>
    <submittedName>
        <fullName evidence="1">Uncharacterized protein</fullName>
    </submittedName>
</protein>
<keyword evidence="2" id="KW-1185">Reference proteome</keyword>
<organism evidence="1 2">
    <name type="scientific">Aquimarina gracilis</name>
    <dbReference type="NCBI Taxonomy" id="874422"/>
    <lineage>
        <taxon>Bacteria</taxon>
        <taxon>Pseudomonadati</taxon>
        <taxon>Bacteroidota</taxon>
        <taxon>Flavobacteriia</taxon>
        <taxon>Flavobacteriales</taxon>
        <taxon>Flavobacteriaceae</taxon>
        <taxon>Aquimarina</taxon>
    </lineage>
</organism>
<dbReference type="EMBL" id="JAYKLX010000003">
    <property type="protein sequence ID" value="MEB3345357.1"/>
    <property type="molecule type" value="Genomic_DNA"/>
</dbReference>
<comment type="caution">
    <text evidence="1">The sequence shown here is derived from an EMBL/GenBank/DDBJ whole genome shotgun (WGS) entry which is preliminary data.</text>
</comment>
<dbReference type="RefSeq" id="WP_324179383.1">
    <property type="nucleotide sequence ID" value="NZ_BAABAW010000008.1"/>
</dbReference>
<dbReference type="Proteomes" id="UP001327027">
    <property type="component" value="Unassembled WGS sequence"/>
</dbReference>
<evidence type="ECO:0000313" key="1">
    <source>
        <dbReference type="EMBL" id="MEB3345357.1"/>
    </source>
</evidence>
<sequence length="71" mass="8040">MGVLKNYTIINMKLDNKVIGKYKIGDTVFTKINPNISLIVRRYIGGVYYCGFQNDPDRWELGLTARALIGS</sequence>